<name>A0ABP2AVH1_SARVE</name>
<dbReference type="RefSeq" id="WP_156304291.1">
    <property type="nucleotide sequence ID" value="NZ_CABIXL010000008.1"/>
</dbReference>
<gene>
    <name evidence="1" type="ORF">ERS852473_02098</name>
</gene>
<organism evidence="1 2">
    <name type="scientific">Sarcina ventriculi</name>
    <name type="common">Clostridium ventriculi</name>
    <dbReference type="NCBI Taxonomy" id="1267"/>
    <lineage>
        <taxon>Bacteria</taxon>
        <taxon>Bacillati</taxon>
        <taxon>Bacillota</taxon>
        <taxon>Clostridia</taxon>
        <taxon>Eubacteriales</taxon>
        <taxon>Clostridiaceae</taxon>
        <taxon>Sarcina</taxon>
    </lineage>
</organism>
<keyword evidence="2" id="KW-1185">Reference proteome</keyword>
<proteinExistence type="predicted"/>
<protein>
    <submittedName>
        <fullName evidence="1">Uncharacterized protein</fullName>
    </submittedName>
</protein>
<accession>A0ABP2AVH1</accession>
<evidence type="ECO:0000313" key="2">
    <source>
        <dbReference type="Proteomes" id="UP000095488"/>
    </source>
</evidence>
<reference evidence="1 2" key="1">
    <citation type="submission" date="2015-09" db="EMBL/GenBank/DDBJ databases">
        <authorList>
            <consortium name="Pathogen Informatics"/>
            <person name="Wu L."/>
            <person name="Ma J."/>
        </authorList>
    </citation>
    <scope>NUCLEOTIDE SEQUENCE [LARGE SCALE GENOMIC DNA]</scope>
    <source>
        <strain evidence="1 2">2789STDY5834858</strain>
    </source>
</reference>
<dbReference type="EMBL" id="CYZR01000008">
    <property type="protein sequence ID" value="CUO16902.1"/>
    <property type="molecule type" value="Genomic_DNA"/>
</dbReference>
<sequence>MENSITKTKKKQSKSAVFSIRIKSSQKELLSKNPWIKRELEDYIRTHLDGFSS</sequence>
<evidence type="ECO:0000313" key="1">
    <source>
        <dbReference type="EMBL" id="CUO16902.1"/>
    </source>
</evidence>
<comment type="caution">
    <text evidence="1">The sequence shown here is derived from an EMBL/GenBank/DDBJ whole genome shotgun (WGS) entry which is preliminary data.</text>
</comment>
<dbReference type="Proteomes" id="UP000095488">
    <property type="component" value="Unassembled WGS sequence"/>
</dbReference>